<evidence type="ECO:0000256" key="4">
    <source>
        <dbReference type="ARBA" id="ARBA00022692"/>
    </source>
</evidence>
<feature type="transmembrane region" description="Helical" evidence="7">
    <location>
        <begin position="70"/>
        <end position="93"/>
    </location>
</feature>
<sequence>MKQFIDKIEQHVYITGLIMSVILTLLCEICGRGSILLGFQFVIQSKFAFCFDVFIIFLIWSFAVFLKRRIFYYLAVTTIWGAIGITNGVILGYRNTPFTFVDIQLAKAGLAVMNNYMSQMKIIQTFGIIGIIAAVLIVLFFKAPIYEGPRKLKKNIVTTVLLIVAFTSSYQFGIQTGRLVDRFVNLNLSYKAYGVPYCFMVTLLDNGIRKPVNYSASTMEKLEKKIDSVKETEPEKTPNIIVLQLESFFDVNHMKGVEFSENPVPYFTYLKENYTSGYFKVPTYGAGTINTEFEVLSQMNKDFFGAGEYPYKSIMQNRNDTCETLAYILKKEGYRTHAIHNNRATFYDRDYVYTHMGFDTFTSSEFMNNRELTPNGWIKDKILVNEITKSLNSTKKKDFIFAVSVQGHGEYPSDVTEMIENPKITLSGIDDEVRANKLTYYVNEINEMDLFLKQLTDTLADYPEDVILALYGDHLPSLDFTNEELENGSTFETEYVIWSNFDMEKDTKDIEAYQLGTNIFNKIGMHSGIMTKFHQYYEKQKSKKGYINNMKLLEYDMLYGNRYILNKQNPFKVTDMRMGTYPMTITNVKKEEDGTIIVTGGEYTDYTRIHINGKRIETEFISPKKVKGIYDLQYGDEVQIVQESKKHKRLSESEIYYY</sequence>
<accession>A0A9D9I0L0</accession>
<dbReference type="PANTHER" id="PTHR47371">
    <property type="entry name" value="LIPOTEICHOIC ACID SYNTHASE"/>
    <property type="match status" value="1"/>
</dbReference>
<feature type="domain" description="Sulfatase N-terminal" evidence="8">
    <location>
        <begin position="238"/>
        <end position="508"/>
    </location>
</feature>
<dbReference type="GO" id="GO:0016787">
    <property type="term" value="F:hydrolase activity"/>
    <property type="evidence" value="ECO:0007669"/>
    <property type="project" value="UniProtKB-KW"/>
</dbReference>
<reference evidence="9" key="1">
    <citation type="submission" date="2020-10" db="EMBL/GenBank/DDBJ databases">
        <authorList>
            <person name="Gilroy R."/>
        </authorList>
    </citation>
    <scope>NUCLEOTIDE SEQUENCE</scope>
    <source>
        <strain evidence="9">E3-2379</strain>
    </source>
</reference>
<protein>
    <submittedName>
        <fullName evidence="9">Sulfatase-like hydrolase/transferase</fullName>
    </submittedName>
</protein>
<dbReference type="EMBL" id="JADIML010000192">
    <property type="protein sequence ID" value="MBO8463658.1"/>
    <property type="molecule type" value="Genomic_DNA"/>
</dbReference>
<keyword evidence="5 7" id="KW-1133">Transmembrane helix</keyword>
<feature type="transmembrane region" description="Helical" evidence="7">
    <location>
        <begin position="122"/>
        <end position="143"/>
    </location>
</feature>
<dbReference type="GO" id="GO:0005886">
    <property type="term" value="C:plasma membrane"/>
    <property type="evidence" value="ECO:0007669"/>
    <property type="project" value="UniProtKB-SubCell"/>
</dbReference>
<organism evidence="9 10">
    <name type="scientific">Candidatus Scybalomonas excrementavium</name>
    <dbReference type="NCBI Taxonomy" id="2840943"/>
    <lineage>
        <taxon>Bacteria</taxon>
        <taxon>Bacillati</taxon>
        <taxon>Bacillota</taxon>
        <taxon>Clostridia</taxon>
        <taxon>Lachnospirales</taxon>
        <taxon>Lachnospiraceae</taxon>
        <taxon>Lachnospiraceae incertae sedis</taxon>
        <taxon>Candidatus Scybalomonas</taxon>
    </lineage>
</organism>
<comment type="caution">
    <text evidence="9">The sequence shown here is derived from an EMBL/GenBank/DDBJ whole genome shotgun (WGS) entry which is preliminary data.</text>
</comment>
<dbReference type="SUPFAM" id="SSF53649">
    <property type="entry name" value="Alkaline phosphatase-like"/>
    <property type="match status" value="1"/>
</dbReference>
<keyword evidence="9" id="KW-0378">Hydrolase</keyword>
<proteinExistence type="predicted"/>
<keyword evidence="4 7" id="KW-0812">Transmembrane</keyword>
<dbReference type="InterPro" id="IPR000917">
    <property type="entry name" value="Sulfatase_N"/>
</dbReference>
<evidence type="ECO:0000256" key="7">
    <source>
        <dbReference type="SAM" id="Phobius"/>
    </source>
</evidence>
<gene>
    <name evidence="9" type="ORF">IAC13_06995</name>
</gene>
<name>A0A9D9I0L0_9FIRM</name>
<feature type="transmembrane region" description="Helical" evidence="7">
    <location>
        <begin position="12"/>
        <end position="35"/>
    </location>
</feature>
<feature type="transmembrane region" description="Helical" evidence="7">
    <location>
        <begin position="41"/>
        <end position="63"/>
    </location>
</feature>
<dbReference type="CDD" id="cd16015">
    <property type="entry name" value="LTA_synthase"/>
    <property type="match status" value="1"/>
</dbReference>
<evidence type="ECO:0000256" key="2">
    <source>
        <dbReference type="ARBA" id="ARBA00004936"/>
    </source>
</evidence>
<comment type="pathway">
    <text evidence="2">Cell wall biogenesis; lipoteichoic acid biosynthesis.</text>
</comment>
<evidence type="ECO:0000256" key="6">
    <source>
        <dbReference type="ARBA" id="ARBA00023136"/>
    </source>
</evidence>
<evidence type="ECO:0000256" key="3">
    <source>
        <dbReference type="ARBA" id="ARBA00022475"/>
    </source>
</evidence>
<keyword evidence="6 7" id="KW-0472">Membrane</keyword>
<dbReference type="AlphaFoldDB" id="A0A9D9I0L0"/>
<comment type="subcellular location">
    <subcellularLocation>
        <location evidence="1">Cell membrane</location>
        <topology evidence="1">Multi-pass membrane protein</topology>
    </subcellularLocation>
</comment>
<dbReference type="InterPro" id="IPR017850">
    <property type="entry name" value="Alkaline_phosphatase_core_sf"/>
</dbReference>
<reference evidence="9" key="2">
    <citation type="journal article" date="2021" name="PeerJ">
        <title>Extensive microbial diversity within the chicken gut microbiome revealed by metagenomics and culture.</title>
        <authorList>
            <person name="Gilroy R."/>
            <person name="Ravi A."/>
            <person name="Getino M."/>
            <person name="Pursley I."/>
            <person name="Horton D.L."/>
            <person name="Alikhan N.F."/>
            <person name="Baker D."/>
            <person name="Gharbi K."/>
            <person name="Hall N."/>
            <person name="Watson M."/>
            <person name="Adriaenssens E.M."/>
            <person name="Foster-Nyarko E."/>
            <person name="Jarju S."/>
            <person name="Secka A."/>
            <person name="Antonio M."/>
            <person name="Oren A."/>
            <person name="Chaudhuri R.R."/>
            <person name="La Ragione R."/>
            <person name="Hildebrand F."/>
            <person name="Pallen M.J."/>
        </authorList>
    </citation>
    <scope>NUCLEOTIDE SEQUENCE</scope>
    <source>
        <strain evidence="9">E3-2379</strain>
    </source>
</reference>
<evidence type="ECO:0000256" key="5">
    <source>
        <dbReference type="ARBA" id="ARBA00022989"/>
    </source>
</evidence>
<dbReference type="PANTHER" id="PTHR47371:SF3">
    <property type="entry name" value="PHOSPHOGLYCEROL TRANSFERASE I"/>
    <property type="match status" value="1"/>
</dbReference>
<evidence type="ECO:0000313" key="9">
    <source>
        <dbReference type="EMBL" id="MBO8463658.1"/>
    </source>
</evidence>
<dbReference type="Gene3D" id="3.40.720.10">
    <property type="entry name" value="Alkaline Phosphatase, subunit A"/>
    <property type="match status" value="1"/>
</dbReference>
<dbReference type="Proteomes" id="UP000823618">
    <property type="component" value="Unassembled WGS sequence"/>
</dbReference>
<keyword evidence="3" id="KW-1003">Cell membrane</keyword>
<evidence type="ECO:0000256" key="1">
    <source>
        <dbReference type="ARBA" id="ARBA00004651"/>
    </source>
</evidence>
<dbReference type="Pfam" id="PF00884">
    <property type="entry name" value="Sulfatase"/>
    <property type="match status" value="1"/>
</dbReference>
<evidence type="ECO:0000259" key="8">
    <source>
        <dbReference type="Pfam" id="PF00884"/>
    </source>
</evidence>
<evidence type="ECO:0000313" key="10">
    <source>
        <dbReference type="Proteomes" id="UP000823618"/>
    </source>
</evidence>
<dbReference type="InterPro" id="IPR050448">
    <property type="entry name" value="OpgB/LTA_synthase_biosynth"/>
</dbReference>
<feature type="transmembrane region" description="Helical" evidence="7">
    <location>
        <begin position="155"/>
        <end position="173"/>
    </location>
</feature>